<feature type="domain" description="BioF2-like acetyltransferase" evidence="1">
    <location>
        <begin position="189"/>
        <end position="338"/>
    </location>
</feature>
<name>A0AA90YWS7_9RHOB</name>
<evidence type="ECO:0000313" key="3">
    <source>
        <dbReference type="Proteomes" id="UP000597886"/>
    </source>
</evidence>
<dbReference type="AlphaFoldDB" id="A0AA90YWS7"/>
<comment type="caution">
    <text evidence="2">The sequence shown here is derived from an EMBL/GenBank/DDBJ whole genome shotgun (WGS) entry which is preliminary data.</text>
</comment>
<dbReference type="EMBL" id="WVRA01000012">
    <property type="protein sequence ID" value="NOE20723.1"/>
    <property type="molecule type" value="Genomic_DNA"/>
</dbReference>
<dbReference type="RefSeq" id="WP_171331839.1">
    <property type="nucleotide sequence ID" value="NZ_WVRA01000012.1"/>
</dbReference>
<dbReference type="Proteomes" id="UP000597886">
    <property type="component" value="Unassembled WGS sequence"/>
</dbReference>
<dbReference type="InterPro" id="IPR016181">
    <property type="entry name" value="Acyl_CoA_acyltransferase"/>
</dbReference>
<sequence>MRDVISNNADIELECVEIPAHKLSIQASWDSFVSASGAEIYFLSDWQSAWWDHYGKTFAASRHPVSYILRNGSELVGVLPFCVETLWAGPIPVRVARLAGVDPNFAVMELPIAAGYENTVLGAIIEHLTDHLKCSVVSLSPLSERAGQLENLRALNGRGLSVLRDISTRGHTLMTLPDTFDAFMASLSKSRRREVRRDIKRLTSAGEVLRTVSSTPETVDAMMDRFIALHTRQWEAAGKGGHFSDWPVAAAFYRSLMQRLSPKGHAAIDEQWRDETLLSSQLRYTLNGKVLWWLNAREVDAEFAKAGLGRVGLVARVEELIDQDTHLIEAGAGEYEYKLSYGGDLVPLYNIVLAPDRASARLRAHALLLWADALHFFYYRVWFLKVRPRLGTRPNSLWSSWIRMQL</sequence>
<gene>
    <name evidence="2" type="ORF">GS634_21545</name>
</gene>
<accession>A0AA90YWS7</accession>
<dbReference type="SUPFAM" id="SSF55729">
    <property type="entry name" value="Acyl-CoA N-acyltransferases (Nat)"/>
    <property type="match status" value="1"/>
</dbReference>
<proteinExistence type="predicted"/>
<dbReference type="InterPro" id="IPR038740">
    <property type="entry name" value="BioF2-like_GNAT_dom"/>
</dbReference>
<reference evidence="2" key="1">
    <citation type="submission" date="2019-12" db="EMBL/GenBank/DDBJ databases">
        <title>Ruegeria JWLKs population differentiation of coral mucus and skeleton niches.</title>
        <authorList>
            <person name="Luo D."/>
        </authorList>
    </citation>
    <scope>NUCLEOTIDE SEQUENCE</scope>
    <source>
        <strain evidence="2">HKCCD6181</strain>
    </source>
</reference>
<evidence type="ECO:0000313" key="2">
    <source>
        <dbReference type="EMBL" id="NOE20723.1"/>
    </source>
</evidence>
<protein>
    <submittedName>
        <fullName evidence="2">GNAT family N-acetyltransferase</fullName>
    </submittedName>
</protein>
<evidence type="ECO:0000259" key="1">
    <source>
        <dbReference type="Pfam" id="PF13480"/>
    </source>
</evidence>
<organism evidence="2 3">
    <name type="scientific">Ruegeria atlantica</name>
    <dbReference type="NCBI Taxonomy" id="81569"/>
    <lineage>
        <taxon>Bacteria</taxon>
        <taxon>Pseudomonadati</taxon>
        <taxon>Pseudomonadota</taxon>
        <taxon>Alphaproteobacteria</taxon>
        <taxon>Rhodobacterales</taxon>
        <taxon>Roseobacteraceae</taxon>
        <taxon>Ruegeria</taxon>
    </lineage>
</organism>
<dbReference type="Pfam" id="PF13480">
    <property type="entry name" value="Acetyltransf_6"/>
    <property type="match status" value="1"/>
</dbReference>